<dbReference type="Proteomes" id="UP000000954">
    <property type="component" value="Chromosome"/>
</dbReference>
<evidence type="ECO:0000313" key="7">
    <source>
        <dbReference type="Proteomes" id="UP000000954"/>
    </source>
</evidence>
<dbReference type="InterPro" id="IPR001789">
    <property type="entry name" value="Sig_transdc_resp-reg_receiver"/>
</dbReference>
<dbReference type="CDD" id="cd06170">
    <property type="entry name" value="LuxR_C_like"/>
    <property type="match status" value="1"/>
</dbReference>
<evidence type="ECO:0000256" key="3">
    <source>
        <dbReference type="PROSITE-ProRule" id="PRU00169"/>
    </source>
</evidence>
<dbReference type="PRINTS" id="PR00038">
    <property type="entry name" value="HTHLUXR"/>
</dbReference>
<dbReference type="PROSITE" id="PS50110">
    <property type="entry name" value="RESPONSE_REGULATORY"/>
    <property type="match status" value="1"/>
</dbReference>
<protein>
    <submittedName>
        <fullName evidence="6">Response regulator containing a CheY-like receiver domain protein and an HTH DNA-binding domain protein</fullName>
    </submittedName>
</protein>
<dbReference type="RefSeq" id="WP_012803062.1">
    <property type="nucleotide sequence ID" value="NC_013170.1"/>
</dbReference>
<keyword evidence="1 3" id="KW-0597">Phosphoprotein</keyword>
<keyword evidence="7" id="KW-1185">Reference proteome</keyword>
<dbReference type="Pfam" id="PF00072">
    <property type="entry name" value="Response_reg"/>
    <property type="match status" value="1"/>
</dbReference>
<sequence>MIDVAIADDHAVVRQGFAFIINSQCDMRVVGEAADGKEAYDLVARVEPHVLLLDISMPPGENGLIACERISCDFPSTRIIILTMFEETDYLFYTLRGGAAGYVLKNSSTEVLLGAIRKVATGETYIEPNMAQALSGKLHGQSGVAEKNPYHELSSREFEIFSLLAQGYTNKEAADKLFISVKTVETHRSKIYAKLGVNSRAELVHLALKYHLLDL</sequence>
<dbReference type="Pfam" id="PF00196">
    <property type="entry name" value="GerE"/>
    <property type="match status" value="1"/>
</dbReference>
<dbReference type="SUPFAM" id="SSF46894">
    <property type="entry name" value="C-terminal effector domain of the bipartite response regulators"/>
    <property type="match status" value="1"/>
</dbReference>
<dbReference type="SUPFAM" id="SSF52172">
    <property type="entry name" value="CheY-like"/>
    <property type="match status" value="1"/>
</dbReference>
<dbReference type="CDD" id="cd17535">
    <property type="entry name" value="REC_NarL-like"/>
    <property type="match status" value="1"/>
</dbReference>
<dbReference type="InterPro" id="IPR011006">
    <property type="entry name" value="CheY-like_superfamily"/>
</dbReference>
<evidence type="ECO:0000313" key="6">
    <source>
        <dbReference type="EMBL" id="ACU94374.1"/>
    </source>
</evidence>
<dbReference type="GO" id="GO:0000160">
    <property type="term" value="P:phosphorelay signal transduction system"/>
    <property type="evidence" value="ECO:0007669"/>
    <property type="project" value="InterPro"/>
</dbReference>
<accession>C7MN84</accession>
<dbReference type="InterPro" id="IPR016032">
    <property type="entry name" value="Sig_transdc_resp-reg_C-effctor"/>
</dbReference>
<dbReference type="InterPro" id="IPR058245">
    <property type="entry name" value="NreC/VraR/RcsB-like_REC"/>
</dbReference>
<dbReference type="eggNOG" id="COG2197">
    <property type="taxonomic scope" value="Bacteria"/>
</dbReference>
<keyword evidence="2 6" id="KW-0238">DNA-binding</keyword>
<evidence type="ECO:0000259" key="5">
    <source>
        <dbReference type="PROSITE" id="PS50110"/>
    </source>
</evidence>
<dbReference type="InterPro" id="IPR039420">
    <property type="entry name" value="WalR-like"/>
</dbReference>
<feature type="modified residue" description="4-aspartylphosphate" evidence="3">
    <location>
        <position position="54"/>
    </location>
</feature>
<dbReference type="PANTHER" id="PTHR43214:SF37">
    <property type="entry name" value="TRANSCRIPTIONAL REGULATORY PROTEIN YDFI"/>
    <property type="match status" value="1"/>
</dbReference>
<dbReference type="STRING" id="469378.Ccur_06630"/>
<dbReference type="EMBL" id="CP001682">
    <property type="protein sequence ID" value="ACU94374.1"/>
    <property type="molecule type" value="Genomic_DNA"/>
</dbReference>
<evidence type="ECO:0000259" key="4">
    <source>
        <dbReference type="PROSITE" id="PS50043"/>
    </source>
</evidence>
<feature type="domain" description="Response regulatory" evidence="5">
    <location>
        <begin position="3"/>
        <end position="120"/>
    </location>
</feature>
<proteinExistence type="predicted"/>
<dbReference type="GO" id="GO:0006355">
    <property type="term" value="P:regulation of DNA-templated transcription"/>
    <property type="evidence" value="ECO:0007669"/>
    <property type="project" value="InterPro"/>
</dbReference>
<dbReference type="InterPro" id="IPR000792">
    <property type="entry name" value="Tscrpt_reg_LuxR_C"/>
</dbReference>
<organism evidence="6 7">
    <name type="scientific">Cryptobacterium curtum (strain ATCC 700683 / DSM 15641 / CCUG 43107 / 12-3)</name>
    <dbReference type="NCBI Taxonomy" id="469378"/>
    <lineage>
        <taxon>Bacteria</taxon>
        <taxon>Bacillati</taxon>
        <taxon>Actinomycetota</taxon>
        <taxon>Coriobacteriia</taxon>
        <taxon>Eggerthellales</taxon>
        <taxon>Eggerthellaceae</taxon>
        <taxon>Cryptobacterium</taxon>
    </lineage>
</organism>
<evidence type="ECO:0000256" key="2">
    <source>
        <dbReference type="ARBA" id="ARBA00023125"/>
    </source>
</evidence>
<dbReference type="PROSITE" id="PS50043">
    <property type="entry name" value="HTH_LUXR_2"/>
    <property type="match status" value="1"/>
</dbReference>
<dbReference type="SMART" id="SM00448">
    <property type="entry name" value="REC"/>
    <property type="match status" value="1"/>
</dbReference>
<gene>
    <name evidence="6" type="ordered locus">Ccur_06630</name>
</gene>
<feature type="domain" description="HTH luxR-type" evidence="4">
    <location>
        <begin position="146"/>
        <end position="211"/>
    </location>
</feature>
<name>C7MN84_CRYCD</name>
<dbReference type="HOGENOM" id="CLU_000445_90_1_11"/>
<dbReference type="GO" id="GO:0003677">
    <property type="term" value="F:DNA binding"/>
    <property type="evidence" value="ECO:0007669"/>
    <property type="project" value="UniProtKB-KW"/>
</dbReference>
<dbReference type="PANTHER" id="PTHR43214">
    <property type="entry name" value="TWO-COMPONENT RESPONSE REGULATOR"/>
    <property type="match status" value="1"/>
</dbReference>
<evidence type="ECO:0000256" key="1">
    <source>
        <dbReference type="ARBA" id="ARBA00022553"/>
    </source>
</evidence>
<dbReference type="SMART" id="SM00421">
    <property type="entry name" value="HTH_LUXR"/>
    <property type="match status" value="1"/>
</dbReference>
<reference evidence="6 7" key="1">
    <citation type="journal article" date="2009" name="Stand. Genomic Sci.">
        <title>Complete genome sequence of Cryptobacterium curtum type strain (12-3).</title>
        <authorList>
            <person name="Mavrommatis K."/>
            <person name="Pukall R."/>
            <person name="Rohde C."/>
            <person name="Chen F."/>
            <person name="Sims D."/>
            <person name="Brettin T."/>
            <person name="Kuske C."/>
            <person name="Detter J.C."/>
            <person name="Han C."/>
            <person name="Lapidus A."/>
            <person name="Copeland A."/>
            <person name="Glavina Del Rio T."/>
            <person name="Nolan M."/>
            <person name="Lucas S."/>
            <person name="Tice H."/>
            <person name="Cheng J.F."/>
            <person name="Bruce D."/>
            <person name="Goodwin L."/>
            <person name="Pitluck S."/>
            <person name="Ovchinnikova G."/>
            <person name="Pati A."/>
            <person name="Ivanova N."/>
            <person name="Chen A."/>
            <person name="Palaniappan K."/>
            <person name="Chain P."/>
            <person name="D'haeseleer P."/>
            <person name="Goker M."/>
            <person name="Bristow J."/>
            <person name="Eisen J.A."/>
            <person name="Markowitz V."/>
            <person name="Hugenholtz P."/>
            <person name="Rohde M."/>
            <person name="Klenk H.P."/>
            <person name="Kyrpides N.C."/>
        </authorList>
    </citation>
    <scope>NUCLEOTIDE SEQUENCE [LARGE SCALE GENOMIC DNA]</scope>
    <source>
        <strain evidence="7">ATCC 700683 / DSM 15641 / 12-3</strain>
    </source>
</reference>
<dbReference type="Gene3D" id="3.40.50.2300">
    <property type="match status" value="1"/>
</dbReference>
<dbReference type="KEGG" id="ccu:Ccur_06630"/>
<dbReference type="AlphaFoldDB" id="C7MN84"/>